<evidence type="ECO:0000313" key="1">
    <source>
        <dbReference type="EMBL" id="JAH09403.1"/>
    </source>
</evidence>
<reference evidence="1" key="1">
    <citation type="submission" date="2014-11" db="EMBL/GenBank/DDBJ databases">
        <authorList>
            <person name="Amaro Gonzalez C."/>
        </authorList>
    </citation>
    <scope>NUCLEOTIDE SEQUENCE</scope>
</reference>
<dbReference type="EMBL" id="GBXM01099174">
    <property type="protein sequence ID" value="JAH09403.1"/>
    <property type="molecule type" value="Transcribed_RNA"/>
</dbReference>
<protein>
    <submittedName>
        <fullName evidence="1">Uncharacterized protein</fullName>
    </submittedName>
</protein>
<sequence length="72" mass="8404">MEFHLSAKADKDFLRTHFTPCWKECQLISLSHITFLAVWTPQNNTFSIKVWHHARNSLARRLAIHAGEFSPL</sequence>
<reference evidence="1" key="2">
    <citation type="journal article" date="2015" name="Fish Shellfish Immunol.">
        <title>Early steps in the European eel (Anguilla anguilla)-Vibrio vulnificus interaction in the gills: Role of the RtxA13 toxin.</title>
        <authorList>
            <person name="Callol A."/>
            <person name="Pajuelo D."/>
            <person name="Ebbesson L."/>
            <person name="Teles M."/>
            <person name="MacKenzie S."/>
            <person name="Amaro C."/>
        </authorList>
    </citation>
    <scope>NUCLEOTIDE SEQUENCE</scope>
</reference>
<proteinExistence type="predicted"/>
<dbReference type="AlphaFoldDB" id="A0A0E9PZW5"/>
<name>A0A0E9PZW5_ANGAN</name>
<accession>A0A0E9PZW5</accession>
<organism evidence="1">
    <name type="scientific">Anguilla anguilla</name>
    <name type="common">European freshwater eel</name>
    <name type="synonym">Muraena anguilla</name>
    <dbReference type="NCBI Taxonomy" id="7936"/>
    <lineage>
        <taxon>Eukaryota</taxon>
        <taxon>Metazoa</taxon>
        <taxon>Chordata</taxon>
        <taxon>Craniata</taxon>
        <taxon>Vertebrata</taxon>
        <taxon>Euteleostomi</taxon>
        <taxon>Actinopterygii</taxon>
        <taxon>Neopterygii</taxon>
        <taxon>Teleostei</taxon>
        <taxon>Anguilliformes</taxon>
        <taxon>Anguillidae</taxon>
        <taxon>Anguilla</taxon>
    </lineage>
</organism>